<sequence length="258" mass="27429">MHPLTSIRHMFTRLLGLVLIASLLAVPFGQAANARFISPDTMDPTQEGVGANRYAYAANDPVNKSDPNGHIWFIPVLIGAGLGLLNGAKPANAPAQASDVVEMSETQSVGTTAVAASGGSMLGRLFGSLLQTSPQSNNSKEIANTENRLQNTTEAGKNIPSGPTAKITRGGESTSAAAGRQAHKNLADRVSQKPGWQSEPRMLGKDGKIHKPDVVTPRGRILELKPNTPSGRAAGARQVERYEQQLGQKGRVIYYEKE</sequence>
<feature type="signal peptide" evidence="2">
    <location>
        <begin position="1"/>
        <end position="31"/>
    </location>
</feature>
<dbReference type="Gene3D" id="2.180.10.10">
    <property type="entry name" value="RHS repeat-associated core"/>
    <property type="match status" value="1"/>
</dbReference>
<dbReference type="AlphaFoldDB" id="A0ABD5LSQ8"/>
<reference evidence="3 4" key="1">
    <citation type="submission" date="2024-06" db="EMBL/GenBank/DDBJ databases">
        <title>Genome sequencing of Agrobacterium spp. from tobacco in Serbia.</title>
        <authorList>
            <person name="Ilicic R.J."/>
            <person name="Studholme D.J."/>
            <person name="Jelusic A."/>
            <person name="Barac G."/>
            <person name="Bagi F."/>
            <person name="Popovic Milovanovic T."/>
        </authorList>
    </citation>
    <scope>NUCLEOTIDE SEQUENCE [LARGE SCALE GENOMIC DNA]</scope>
    <source>
        <strain evidence="3 4">DA1</strain>
    </source>
</reference>
<dbReference type="EMBL" id="JBETME010000021">
    <property type="protein sequence ID" value="MES4993822.1"/>
    <property type="molecule type" value="Genomic_DNA"/>
</dbReference>
<feature type="chain" id="PRO_5044825818" evidence="2">
    <location>
        <begin position="32"/>
        <end position="258"/>
    </location>
</feature>
<name>A0ABD5LSQ8_AGRRD</name>
<protein>
    <submittedName>
        <fullName evidence="3">RHS repeat-associated core domain-containing protein</fullName>
    </submittedName>
</protein>
<organism evidence="3 4">
    <name type="scientific">Agrobacterium radiobacter</name>
    <dbReference type="NCBI Taxonomy" id="362"/>
    <lineage>
        <taxon>Bacteria</taxon>
        <taxon>Pseudomonadati</taxon>
        <taxon>Pseudomonadota</taxon>
        <taxon>Alphaproteobacteria</taxon>
        <taxon>Hyphomicrobiales</taxon>
        <taxon>Rhizobiaceae</taxon>
        <taxon>Rhizobium/Agrobacterium group</taxon>
        <taxon>Agrobacterium</taxon>
        <taxon>Agrobacterium tumefaciens complex</taxon>
    </lineage>
</organism>
<feature type="compositionally biased region" description="Basic and acidic residues" evidence="1">
    <location>
        <begin position="202"/>
        <end position="213"/>
    </location>
</feature>
<dbReference type="Proteomes" id="UP001438189">
    <property type="component" value="Unassembled WGS sequence"/>
</dbReference>
<accession>A0ABD5LSQ8</accession>
<evidence type="ECO:0000256" key="1">
    <source>
        <dbReference type="SAM" id="MobiDB-lite"/>
    </source>
</evidence>
<feature type="region of interest" description="Disordered" evidence="1">
    <location>
        <begin position="148"/>
        <end position="242"/>
    </location>
</feature>
<evidence type="ECO:0000313" key="4">
    <source>
        <dbReference type="Proteomes" id="UP001438189"/>
    </source>
</evidence>
<gene>
    <name evidence="3" type="ORF">ABVB70_26375</name>
</gene>
<dbReference type="NCBIfam" id="TIGR03696">
    <property type="entry name" value="Rhs_assc_core"/>
    <property type="match status" value="1"/>
</dbReference>
<dbReference type="RefSeq" id="WP_353574745.1">
    <property type="nucleotide sequence ID" value="NZ_JBETME010000021.1"/>
</dbReference>
<comment type="caution">
    <text evidence="3">The sequence shown here is derived from an EMBL/GenBank/DDBJ whole genome shotgun (WGS) entry which is preliminary data.</text>
</comment>
<evidence type="ECO:0000256" key="2">
    <source>
        <dbReference type="SAM" id="SignalP"/>
    </source>
</evidence>
<evidence type="ECO:0000313" key="3">
    <source>
        <dbReference type="EMBL" id="MES4993822.1"/>
    </source>
</evidence>
<keyword evidence="2" id="KW-0732">Signal</keyword>
<proteinExistence type="predicted"/>
<dbReference type="InterPro" id="IPR022385">
    <property type="entry name" value="Rhs_assc_core"/>
</dbReference>